<dbReference type="Gene3D" id="3.20.20.140">
    <property type="entry name" value="Metal-dependent hydrolases"/>
    <property type="match status" value="1"/>
</dbReference>
<reference evidence="5 6" key="1">
    <citation type="journal article" date="2013" name="Appl. Environ. Microbiol.">
        <title>Variation of the Virus-Related Elements within Syntenic Genomes of the Hyperthermophilic Archaeon Aeropyrum.</title>
        <authorList>
            <person name="Daifuku T."/>
            <person name="Yoshida T."/>
            <person name="Kitamura T."/>
            <person name="Kawaichi S."/>
            <person name="Inoue T."/>
            <person name="Nomura K."/>
            <person name="Yoshida Y."/>
            <person name="Kuno S."/>
            <person name="Sako Y."/>
        </authorList>
    </citation>
    <scope>NUCLEOTIDE SEQUENCE [LARGE SCALE GENOMIC DNA]</scope>
    <source>
        <strain evidence="5 6">SY1</strain>
    </source>
</reference>
<dbReference type="GO" id="GO:0046872">
    <property type="term" value="F:metal ion binding"/>
    <property type="evidence" value="ECO:0007669"/>
    <property type="project" value="UniProtKB-KW"/>
</dbReference>
<dbReference type="InterPro" id="IPR032466">
    <property type="entry name" value="Metal_Hydrolase"/>
</dbReference>
<dbReference type="GO" id="GO:0004038">
    <property type="term" value="F:allantoinase activity"/>
    <property type="evidence" value="ECO:0007669"/>
    <property type="project" value="TreeGrafter"/>
</dbReference>
<dbReference type="PANTHER" id="PTHR43668">
    <property type="entry name" value="ALLANTOINASE"/>
    <property type="match status" value="1"/>
</dbReference>
<dbReference type="EMBL" id="AP012489">
    <property type="protein sequence ID" value="BAN89669.1"/>
    <property type="molecule type" value="Genomic_DNA"/>
</dbReference>
<name>U3TEC4_9CREN</name>
<organism evidence="5 6">
    <name type="scientific">Aeropyrum camini SY1 = JCM 12091</name>
    <dbReference type="NCBI Taxonomy" id="1198449"/>
    <lineage>
        <taxon>Archaea</taxon>
        <taxon>Thermoproteota</taxon>
        <taxon>Thermoprotei</taxon>
        <taxon>Desulfurococcales</taxon>
        <taxon>Desulfurococcaceae</taxon>
        <taxon>Aeropyrum</taxon>
    </lineage>
</organism>
<keyword evidence="6" id="KW-1185">Reference proteome</keyword>
<dbReference type="OrthoDB" id="8791at2157"/>
<dbReference type="GO" id="GO:0004151">
    <property type="term" value="F:dihydroorotase activity"/>
    <property type="evidence" value="ECO:0007669"/>
    <property type="project" value="UniProtKB-EC"/>
</dbReference>
<dbReference type="NCBIfam" id="TIGR00857">
    <property type="entry name" value="pyrC_multi"/>
    <property type="match status" value="1"/>
</dbReference>
<evidence type="ECO:0000313" key="5">
    <source>
        <dbReference type="EMBL" id="BAN89669.1"/>
    </source>
</evidence>
<dbReference type="KEGG" id="acj:ACAM_0200"/>
<dbReference type="NCBIfam" id="NF001541">
    <property type="entry name" value="PRK00369.1"/>
    <property type="match status" value="1"/>
</dbReference>
<accession>U3TEC4</accession>
<keyword evidence="2 5" id="KW-0378">Hydrolase</keyword>
<evidence type="ECO:0000313" key="6">
    <source>
        <dbReference type="Proteomes" id="UP000016887"/>
    </source>
</evidence>
<dbReference type="Pfam" id="PF12890">
    <property type="entry name" value="DHOase"/>
    <property type="match status" value="1"/>
</dbReference>
<dbReference type="InterPro" id="IPR002195">
    <property type="entry name" value="Dihydroorotase_CS"/>
</dbReference>
<dbReference type="Proteomes" id="UP000016887">
    <property type="component" value="Chromosome"/>
</dbReference>
<dbReference type="eggNOG" id="arCOG00689">
    <property type="taxonomic scope" value="Archaea"/>
</dbReference>
<dbReference type="GO" id="GO:0006145">
    <property type="term" value="P:purine nucleobase catabolic process"/>
    <property type="evidence" value="ECO:0007669"/>
    <property type="project" value="TreeGrafter"/>
</dbReference>
<dbReference type="RefSeq" id="WP_022540949.1">
    <property type="nucleotide sequence ID" value="NC_022521.1"/>
</dbReference>
<feature type="domain" description="Dihydroorotase catalytic" evidence="4">
    <location>
        <begin position="52"/>
        <end position="127"/>
    </location>
</feature>
<keyword evidence="1" id="KW-0479">Metal-binding</keyword>
<dbReference type="STRING" id="1198449.ACAM_0200"/>
<dbReference type="SUPFAM" id="SSF51556">
    <property type="entry name" value="Metallo-dependent hydrolases"/>
    <property type="match status" value="1"/>
</dbReference>
<evidence type="ECO:0000256" key="3">
    <source>
        <dbReference type="ARBA" id="ARBA00022975"/>
    </source>
</evidence>
<dbReference type="PROSITE" id="PS00483">
    <property type="entry name" value="DIHYDROOROTASE_2"/>
    <property type="match status" value="1"/>
</dbReference>
<protein>
    <submittedName>
        <fullName evidence="5">Dihydroorotase</fullName>
        <ecNumber evidence="5">3.5.2.3</ecNumber>
    </submittedName>
</protein>
<evidence type="ECO:0000256" key="1">
    <source>
        <dbReference type="ARBA" id="ARBA00022723"/>
    </source>
</evidence>
<dbReference type="GO" id="GO:0005737">
    <property type="term" value="C:cytoplasm"/>
    <property type="evidence" value="ECO:0007669"/>
    <property type="project" value="TreeGrafter"/>
</dbReference>
<dbReference type="GeneID" id="17111113"/>
<sequence length="426" mass="45833">MSSQLVCVDLLYTGEAVLEDACIRVSGGRVERVFTRGLRGISGLDLRGRRSLAIPGVIDLHVHLRGLRLSYKEDEESGTAAAASGCVTLVADMPNTQPPLRTTEALREKLSSLKAKARVDYTVYAGVPRSYGDAVEMASMGIAGFKIYPEDLVHAGRVQDVLEAAEEAGLLVVLHPEVPELFAGPDYGWLRRVSRPCHAESAAVDLLQQIARACGCRPRIHITHASCPETVVLSKRRGFTVDATPHHLFLSEEEAGGGPSAGWAKVNPPLRGLREKSLLAQLVVEGLVDAVASDHAPHSPWEKWIHPAAAPPGFPWLEWWPGFVAARLLGSMGIGGLARLVSQAPAGILGLEGRCLWEGCPATASILQLERTRVYHKGYSKALYTPALGMESFDCAATMIRGRIVYTAWDGMLGGVYGVLATGDIH</sequence>
<dbReference type="InterPro" id="IPR050138">
    <property type="entry name" value="DHOase/Allantoinase_Hydrolase"/>
</dbReference>
<dbReference type="PANTHER" id="PTHR43668:SF2">
    <property type="entry name" value="ALLANTOINASE"/>
    <property type="match status" value="1"/>
</dbReference>
<proteinExistence type="predicted"/>
<dbReference type="InterPro" id="IPR024403">
    <property type="entry name" value="DHOase_cat"/>
</dbReference>
<dbReference type="PATRIC" id="fig|1198449.6.peg.206"/>
<gene>
    <name evidence="5" type="primary">pyrC</name>
    <name evidence="5" type="ORF">ACAM_0200</name>
</gene>
<dbReference type="EC" id="3.5.2.3" evidence="5"/>
<evidence type="ECO:0000256" key="2">
    <source>
        <dbReference type="ARBA" id="ARBA00022801"/>
    </source>
</evidence>
<evidence type="ECO:0000259" key="4">
    <source>
        <dbReference type="Pfam" id="PF12890"/>
    </source>
</evidence>
<dbReference type="AlphaFoldDB" id="U3TEC4"/>
<keyword evidence="3" id="KW-0665">Pyrimidine biosynthesis</keyword>